<proteinExistence type="predicted"/>
<accession>A0A8D9E6B7</accession>
<evidence type="ECO:0000313" key="2">
    <source>
        <dbReference type="EMBL" id="CAG6742378.1"/>
    </source>
</evidence>
<feature type="transmembrane region" description="Helical" evidence="1">
    <location>
        <begin position="56"/>
        <end position="80"/>
    </location>
</feature>
<protein>
    <submittedName>
        <fullName evidence="2">Uncharacterized protein</fullName>
    </submittedName>
</protein>
<keyword evidence="1" id="KW-0812">Transmembrane</keyword>
<evidence type="ECO:0000256" key="1">
    <source>
        <dbReference type="SAM" id="Phobius"/>
    </source>
</evidence>
<dbReference type="AlphaFoldDB" id="A0A8D9E6B7"/>
<organism evidence="2">
    <name type="scientific">Cacopsylla melanoneura</name>
    <dbReference type="NCBI Taxonomy" id="428564"/>
    <lineage>
        <taxon>Eukaryota</taxon>
        <taxon>Metazoa</taxon>
        <taxon>Ecdysozoa</taxon>
        <taxon>Arthropoda</taxon>
        <taxon>Hexapoda</taxon>
        <taxon>Insecta</taxon>
        <taxon>Pterygota</taxon>
        <taxon>Neoptera</taxon>
        <taxon>Paraneoptera</taxon>
        <taxon>Hemiptera</taxon>
        <taxon>Sternorrhyncha</taxon>
        <taxon>Psylloidea</taxon>
        <taxon>Psyllidae</taxon>
        <taxon>Psyllinae</taxon>
        <taxon>Cacopsylla</taxon>
    </lineage>
</organism>
<dbReference type="EMBL" id="HBUF01435078">
    <property type="protein sequence ID" value="CAG6742378.1"/>
    <property type="molecule type" value="Transcribed_RNA"/>
</dbReference>
<reference evidence="2" key="1">
    <citation type="submission" date="2021-05" db="EMBL/GenBank/DDBJ databases">
        <authorList>
            <person name="Alioto T."/>
            <person name="Alioto T."/>
            <person name="Gomez Garrido J."/>
        </authorList>
    </citation>
    <scope>NUCLEOTIDE SEQUENCE</scope>
</reference>
<keyword evidence="1" id="KW-1133">Transmembrane helix</keyword>
<name>A0A8D9E6B7_9HEMI</name>
<keyword evidence="1" id="KW-0472">Membrane</keyword>
<sequence>MYITIMCDLLARCSFARIIGHIFCFCFLEESSESNCVQFICNTHHKKDSRIHTISILFFIVYCLAYNILILPMTAITLFVGPSGLVMKSDVVSETPLGVKFAKKCQVDNFIDGFFFSSPLTPCCWCHNGAGGSLHIDFPTGYLS</sequence>